<dbReference type="GO" id="GO:0016747">
    <property type="term" value="F:acyltransferase activity, transferring groups other than amino-acyl groups"/>
    <property type="evidence" value="ECO:0007669"/>
    <property type="project" value="InterPro"/>
</dbReference>
<organism evidence="2 3">
    <name type="scientific">Mycolicibacterium hodleri</name>
    <dbReference type="NCBI Taxonomy" id="49897"/>
    <lineage>
        <taxon>Bacteria</taxon>
        <taxon>Bacillati</taxon>
        <taxon>Actinomycetota</taxon>
        <taxon>Actinomycetes</taxon>
        <taxon>Mycobacteriales</taxon>
        <taxon>Mycobacteriaceae</taxon>
        <taxon>Mycolicibacterium</taxon>
    </lineage>
</organism>
<dbReference type="Proteomes" id="UP000315759">
    <property type="component" value="Unassembled WGS sequence"/>
</dbReference>
<dbReference type="SUPFAM" id="SSF55729">
    <property type="entry name" value="Acyl-CoA N-acyltransferases (Nat)"/>
    <property type="match status" value="1"/>
</dbReference>
<proteinExistence type="predicted"/>
<dbReference type="Pfam" id="PF00583">
    <property type="entry name" value="Acetyltransf_1"/>
    <property type="match status" value="1"/>
</dbReference>
<keyword evidence="2" id="KW-0808">Transferase</keyword>
<dbReference type="Gene3D" id="3.40.630.30">
    <property type="match status" value="1"/>
</dbReference>
<evidence type="ECO:0000313" key="3">
    <source>
        <dbReference type="Proteomes" id="UP000315759"/>
    </source>
</evidence>
<dbReference type="EMBL" id="VIFX01000032">
    <property type="protein sequence ID" value="TQR84295.1"/>
    <property type="molecule type" value="Genomic_DNA"/>
</dbReference>
<keyword evidence="3" id="KW-1185">Reference proteome</keyword>
<dbReference type="InterPro" id="IPR000182">
    <property type="entry name" value="GNAT_dom"/>
</dbReference>
<accession>A0A544VWD2</accession>
<evidence type="ECO:0000313" key="2">
    <source>
        <dbReference type="EMBL" id="TQR84295.1"/>
    </source>
</evidence>
<dbReference type="InterPro" id="IPR016181">
    <property type="entry name" value="Acyl_CoA_acyltransferase"/>
</dbReference>
<dbReference type="RefSeq" id="WP_142554207.1">
    <property type="nucleotide sequence ID" value="NZ_VIFX01000032.1"/>
</dbReference>
<dbReference type="AlphaFoldDB" id="A0A544VWD2"/>
<reference evidence="2 3" key="1">
    <citation type="submission" date="2018-10" db="EMBL/GenBank/DDBJ databases">
        <title>Draft genome of Mycobacterium hodleri strain B.</title>
        <authorList>
            <person name="Amande T.J."/>
            <person name="Mcgenity T.J."/>
        </authorList>
    </citation>
    <scope>NUCLEOTIDE SEQUENCE [LARGE SCALE GENOMIC DNA]</scope>
    <source>
        <strain evidence="2 3">B</strain>
    </source>
</reference>
<name>A0A544VWD2_9MYCO</name>
<evidence type="ECO:0000259" key="1">
    <source>
        <dbReference type="Pfam" id="PF00583"/>
    </source>
</evidence>
<protein>
    <submittedName>
        <fullName evidence="2">GNAT family N-acetyltransferase</fullName>
    </submittedName>
</protein>
<feature type="domain" description="N-acetyltransferase" evidence="1">
    <location>
        <begin position="22"/>
        <end position="112"/>
    </location>
</feature>
<comment type="caution">
    <text evidence="2">The sequence shown here is derived from an EMBL/GenBank/DDBJ whole genome shotgun (WGS) entry which is preliminary data.</text>
</comment>
<gene>
    <name evidence="2" type="ORF">D8S82_22370</name>
</gene>
<sequence length="166" mass="18659">MPLELVDHRADAAVKQSWTPFPSSEDYEHPDWWSSASGAVGDPWFVQVLENGTEVARVQFDDPGGISPHYARVPTVGGERLEIQHIEVAAAARRRKVATRVVRALVNRHPDRRLFAYSGDADGFWGFLGWEPFYDSRPGPAGRTLFIQPNPEGLRKCAARLRPRQL</sequence>